<feature type="non-terminal residue" evidence="2">
    <location>
        <position position="136"/>
    </location>
</feature>
<evidence type="ECO:0000313" key="2">
    <source>
        <dbReference type="EMBL" id="MCA9378932.1"/>
    </source>
</evidence>
<name>A0A955KYN4_9BACT</name>
<comment type="similarity">
    <text evidence="1">Belongs to the polypeptide deformylase family.</text>
</comment>
<dbReference type="AlphaFoldDB" id="A0A955KYN4"/>
<protein>
    <submittedName>
        <fullName evidence="2">Peptide deformylase</fullName>
    </submittedName>
</protein>
<comment type="caution">
    <text evidence="2">The sequence shown here is derived from an EMBL/GenBank/DDBJ whole genome shotgun (WGS) entry which is preliminary data.</text>
</comment>
<proteinExistence type="inferred from homology"/>
<dbReference type="Proteomes" id="UP000760819">
    <property type="component" value="Unassembled WGS sequence"/>
</dbReference>
<dbReference type="InterPro" id="IPR036821">
    <property type="entry name" value="Peptide_deformylase_sf"/>
</dbReference>
<accession>A0A955KYN4</accession>
<dbReference type="CDD" id="cd00487">
    <property type="entry name" value="Pep_deformylase"/>
    <property type="match status" value="1"/>
</dbReference>
<gene>
    <name evidence="2" type="ORF">KC640_00750</name>
</gene>
<evidence type="ECO:0000256" key="1">
    <source>
        <dbReference type="ARBA" id="ARBA00010759"/>
    </source>
</evidence>
<reference evidence="2" key="2">
    <citation type="journal article" date="2021" name="Microbiome">
        <title>Successional dynamics and alternative stable states in a saline activated sludge microbial community over 9 years.</title>
        <authorList>
            <person name="Wang Y."/>
            <person name="Ye J."/>
            <person name="Ju F."/>
            <person name="Liu L."/>
            <person name="Boyd J.A."/>
            <person name="Deng Y."/>
            <person name="Parks D.H."/>
            <person name="Jiang X."/>
            <person name="Yin X."/>
            <person name="Woodcroft B.J."/>
            <person name="Tyson G.W."/>
            <person name="Hugenholtz P."/>
            <person name="Polz M.F."/>
            <person name="Zhang T."/>
        </authorList>
    </citation>
    <scope>NUCLEOTIDE SEQUENCE</scope>
    <source>
        <strain evidence="2">HKST-UBA12</strain>
    </source>
</reference>
<evidence type="ECO:0000313" key="3">
    <source>
        <dbReference type="Proteomes" id="UP000760819"/>
    </source>
</evidence>
<dbReference type="Pfam" id="PF01327">
    <property type="entry name" value="Pep_deformylase"/>
    <property type="match status" value="1"/>
</dbReference>
<dbReference type="EMBL" id="JAGQLI010000037">
    <property type="protein sequence ID" value="MCA9378932.1"/>
    <property type="molecule type" value="Genomic_DNA"/>
</dbReference>
<dbReference type="PIRSF" id="PIRSF004749">
    <property type="entry name" value="Pep_def"/>
    <property type="match status" value="1"/>
</dbReference>
<dbReference type="GO" id="GO:0042586">
    <property type="term" value="F:peptide deformylase activity"/>
    <property type="evidence" value="ECO:0007669"/>
    <property type="project" value="InterPro"/>
</dbReference>
<dbReference type="PANTHER" id="PTHR10458:SF22">
    <property type="entry name" value="PEPTIDE DEFORMYLASE"/>
    <property type="match status" value="1"/>
</dbReference>
<sequence length="136" mass="15568">VETCESFGDETAGLSAVQIGVMRRMFVVRRIDLEPESWEVMINPKVTILDNHQTEYWEGCMSIGTGEDRLFGPVPRAKKAKVEYLDVSGAEHSLEVSDYMAHIVLHELDHLEGKLFLQYIDNPRNIWRGGDLDKYL</sequence>
<dbReference type="PANTHER" id="PTHR10458">
    <property type="entry name" value="PEPTIDE DEFORMYLASE"/>
    <property type="match status" value="1"/>
</dbReference>
<dbReference type="SUPFAM" id="SSF56420">
    <property type="entry name" value="Peptide deformylase"/>
    <property type="match status" value="1"/>
</dbReference>
<reference evidence="2" key="1">
    <citation type="submission" date="2020-04" db="EMBL/GenBank/DDBJ databases">
        <authorList>
            <person name="Zhang T."/>
        </authorList>
    </citation>
    <scope>NUCLEOTIDE SEQUENCE</scope>
    <source>
        <strain evidence="2">HKST-UBA12</strain>
    </source>
</reference>
<feature type="non-terminal residue" evidence="2">
    <location>
        <position position="1"/>
    </location>
</feature>
<dbReference type="InterPro" id="IPR023635">
    <property type="entry name" value="Peptide_deformylase"/>
</dbReference>
<organism evidence="2 3">
    <name type="scientific">Candidatus Dojkabacteria bacterium</name>
    <dbReference type="NCBI Taxonomy" id="2099670"/>
    <lineage>
        <taxon>Bacteria</taxon>
        <taxon>Candidatus Dojkabacteria</taxon>
    </lineage>
</organism>
<dbReference type="PRINTS" id="PR01576">
    <property type="entry name" value="PDEFORMYLASE"/>
</dbReference>
<dbReference type="Gene3D" id="3.90.45.10">
    <property type="entry name" value="Peptide deformylase"/>
    <property type="match status" value="1"/>
</dbReference>